<protein>
    <recommendedName>
        <fullName evidence="3">Protein-glutamine gamma-glutamyltransferase-like C-terminal domain-containing protein</fullName>
    </recommendedName>
</protein>
<comment type="caution">
    <text evidence="4">The sequence shown here is derived from an EMBL/GenBank/DDBJ whole genome shotgun (WGS) entry which is preliminary data.</text>
</comment>
<keyword evidence="2" id="KW-0812">Transmembrane</keyword>
<name>A0A4Y3KVY6_9CELL</name>
<gene>
    <name evidence="4" type="ORF">CCE01nite_25800</name>
</gene>
<sequence length="253" mass="26371">MTLLALAHAHAGALVTGRAGDVPVEPGADEARRWVERELLEPVYDDSPSLLERILDWVSSLFDDVPALGLDGRTAALVIVVLLAVVAAVVLYVAGPVRRARRSGGGGIVLGGDDTRTAAQLRAAADAAASRGDWHEAVAERFRAVVRSLEERTVLDERPGRTAHEAVEAAAYRLPRSAPALRDAGRLFDDVVYGDQPAGPSDDARLREVDAAVAAERPLGTPADDAATDREHALAAAGDGGTGADETPGGGTR</sequence>
<evidence type="ECO:0000256" key="2">
    <source>
        <dbReference type="SAM" id="Phobius"/>
    </source>
</evidence>
<dbReference type="Proteomes" id="UP000317046">
    <property type="component" value="Unassembled WGS sequence"/>
</dbReference>
<dbReference type="InterPro" id="IPR025403">
    <property type="entry name" value="TgpA-like_C"/>
</dbReference>
<dbReference type="AlphaFoldDB" id="A0A4Y3KVY6"/>
<keyword evidence="2" id="KW-0472">Membrane</keyword>
<dbReference type="RefSeq" id="WP_174774696.1">
    <property type="nucleotide sequence ID" value="NZ_BJLR01000022.1"/>
</dbReference>
<feature type="transmembrane region" description="Helical" evidence="2">
    <location>
        <begin position="75"/>
        <end position="94"/>
    </location>
</feature>
<evidence type="ECO:0000259" key="3">
    <source>
        <dbReference type="Pfam" id="PF13559"/>
    </source>
</evidence>
<evidence type="ECO:0000313" key="4">
    <source>
        <dbReference type="EMBL" id="GEA88631.1"/>
    </source>
</evidence>
<feature type="compositionally biased region" description="Gly residues" evidence="1">
    <location>
        <begin position="238"/>
        <end position="253"/>
    </location>
</feature>
<evidence type="ECO:0000313" key="5">
    <source>
        <dbReference type="Proteomes" id="UP000317046"/>
    </source>
</evidence>
<feature type="region of interest" description="Disordered" evidence="1">
    <location>
        <begin position="215"/>
        <end position="253"/>
    </location>
</feature>
<keyword evidence="2" id="KW-1133">Transmembrane helix</keyword>
<feature type="domain" description="Protein-glutamine gamma-glutamyltransferase-like C-terminal" evidence="3">
    <location>
        <begin position="141"/>
        <end position="209"/>
    </location>
</feature>
<evidence type="ECO:0000256" key="1">
    <source>
        <dbReference type="SAM" id="MobiDB-lite"/>
    </source>
</evidence>
<proteinExistence type="predicted"/>
<dbReference type="Pfam" id="PF13559">
    <property type="entry name" value="DUF4129"/>
    <property type="match status" value="1"/>
</dbReference>
<dbReference type="EMBL" id="BJLR01000022">
    <property type="protein sequence ID" value="GEA88631.1"/>
    <property type="molecule type" value="Genomic_DNA"/>
</dbReference>
<keyword evidence="5" id="KW-1185">Reference proteome</keyword>
<accession>A0A4Y3KVY6</accession>
<organism evidence="4 5">
    <name type="scientific">Cellulomonas cellasea</name>
    <dbReference type="NCBI Taxonomy" id="43670"/>
    <lineage>
        <taxon>Bacteria</taxon>
        <taxon>Bacillati</taxon>
        <taxon>Actinomycetota</taxon>
        <taxon>Actinomycetes</taxon>
        <taxon>Micrococcales</taxon>
        <taxon>Cellulomonadaceae</taxon>
        <taxon>Cellulomonas</taxon>
    </lineage>
</organism>
<reference evidence="4" key="1">
    <citation type="submission" date="2019-06" db="EMBL/GenBank/DDBJ databases">
        <title>Whole genome shotgun sequence of Cellulomonas cellasea NBRC 3753.</title>
        <authorList>
            <person name="Hosoyama A."/>
            <person name="Uohara A."/>
            <person name="Ohji S."/>
            <person name="Ichikawa N."/>
        </authorList>
    </citation>
    <scope>NUCLEOTIDE SEQUENCE [LARGE SCALE GENOMIC DNA]</scope>
    <source>
        <strain evidence="4">NBRC 3753</strain>
    </source>
</reference>